<accession>A0ABT2HAN4</accession>
<gene>
    <name evidence="2" type="ORF">N1032_25110</name>
</gene>
<name>A0ABT2HAN4_9MICO</name>
<comment type="caution">
    <text evidence="2">The sequence shown here is derived from an EMBL/GenBank/DDBJ whole genome shotgun (WGS) entry which is preliminary data.</text>
</comment>
<evidence type="ECO:0000256" key="1">
    <source>
        <dbReference type="SAM" id="MobiDB-lite"/>
    </source>
</evidence>
<organism evidence="2 3">
    <name type="scientific">Herbiconiux daphne</name>
    <dbReference type="NCBI Taxonomy" id="2970914"/>
    <lineage>
        <taxon>Bacteria</taxon>
        <taxon>Bacillati</taxon>
        <taxon>Actinomycetota</taxon>
        <taxon>Actinomycetes</taxon>
        <taxon>Micrococcales</taxon>
        <taxon>Microbacteriaceae</taxon>
        <taxon>Herbiconiux</taxon>
    </lineage>
</organism>
<feature type="non-terminal residue" evidence="2">
    <location>
        <position position="1"/>
    </location>
</feature>
<proteinExistence type="predicted"/>
<evidence type="ECO:0000313" key="3">
    <source>
        <dbReference type="Proteomes" id="UP001165586"/>
    </source>
</evidence>
<dbReference type="Proteomes" id="UP001165586">
    <property type="component" value="Unassembled WGS sequence"/>
</dbReference>
<keyword evidence="3" id="KW-1185">Reference proteome</keyword>
<reference evidence="2" key="1">
    <citation type="submission" date="2022-08" db="EMBL/GenBank/DDBJ databases">
        <authorList>
            <person name="Deng Y."/>
            <person name="Han X.-F."/>
            <person name="Zhang Y.-Q."/>
        </authorList>
    </citation>
    <scope>NUCLEOTIDE SEQUENCE</scope>
    <source>
        <strain evidence="2">CPCC 203386</strain>
    </source>
</reference>
<evidence type="ECO:0000313" key="2">
    <source>
        <dbReference type="EMBL" id="MCS5737010.1"/>
    </source>
</evidence>
<sequence>FERNRILMSDLTHSTVPVGGQNKSGRDPLGSARPSGRDFLEEERLRLLSKPKTEQRQVLLSMIDSLLRRTHVTETTS</sequence>
<protein>
    <submittedName>
        <fullName evidence="2">Uncharacterized protein</fullName>
    </submittedName>
</protein>
<dbReference type="EMBL" id="JANLCJ010000340">
    <property type="protein sequence ID" value="MCS5737010.1"/>
    <property type="molecule type" value="Genomic_DNA"/>
</dbReference>
<feature type="region of interest" description="Disordered" evidence="1">
    <location>
        <begin position="1"/>
        <end position="38"/>
    </location>
</feature>
<dbReference type="RefSeq" id="WP_259543290.1">
    <property type="nucleotide sequence ID" value="NZ_JANLCJ010000340.1"/>
</dbReference>